<gene>
    <name evidence="2" type="ORF">H1S01_11775</name>
</gene>
<reference evidence="2 3" key="1">
    <citation type="submission" date="2020-07" db="EMBL/GenBank/DDBJ databases">
        <title>Draft whole-genome sequence of Heliobacterium chlorum DSM 3682, type strain.</title>
        <authorList>
            <person name="Kyndt J.A."/>
            <person name="Meyer T.E."/>
            <person name="Imhoff J.F."/>
        </authorList>
    </citation>
    <scope>NUCLEOTIDE SEQUENCE [LARGE SCALE GENOMIC DNA]</scope>
    <source>
        <strain evidence="2 3">DSM 3682</strain>
    </source>
</reference>
<feature type="compositionally biased region" description="Basic and acidic residues" evidence="1">
    <location>
        <begin position="161"/>
        <end position="173"/>
    </location>
</feature>
<dbReference type="Proteomes" id="UP000617402">
    <property type="component" value="Unassembled WGS sequence"/>
</dbReference>
<evidence type="ECO:0000313" key="3">
    <source>
        <dbReference type="Proteomes" id="UP000617402"/>
    </source>
</evidence>
<organism evidence="2 3">
    <name type="scientific">Heliobacterium chlorum</name>
    <dbReference type="NCBI Taxonomy" id="2698"/>
    <lineage>
        <taxon>Bacteria</taxon>
        <taxon>Bacillati</taxon>
        <taxon>Bacillota</taxon>
        <taxon>Clostridia</taxon>
        <taxon>Eubacteriales</taxon>
        <taxon>Heliobacteriaceae</taxon>
        <taxon>Heliobacterium</taxon>
    </lineage>
</organism>
<sequence>MPKLNHWLIIGLVISVELNVYFWSESHNQSKRLTEALSDNAVQTRIYLDRGREDIQRIFSEPPSLFSLSLISRDLQTTGALLESRSRLDGTNQSTWRYLNYSFQDCSFRIARIINEVSTTSSLTTEQSDQLHKIQALIAEVSNTFWSANPENGTIPESAVEDARKAADAYGRK</sequence>
<dbReference type="RefSeq" id="WP_188040682.1">
    <property type="nucleotide sequence ID" value="NZ_JACVHF010000011.1"/>
</dbReference>
<protein>
    <submittedName>
        <fullName evidence="2">Uncharacterized protein</fullName>
    </submittedName>
</protein>
<proteinExistence type="predicted"/>
<accession>A0ABR7T344</accession>
<feature type="region of interest" description="Disordered" evidence="1">
    <location>
        <begin position="153"/>
        <end position="173"/>
    </location>
</feature>
<dbReference type="EMBL" id="JACVHF010000011">
    <property type="protein sequence ID" value="MBC9785188.1"/>
    <property type="molecule type" value="Genomic_DNA"/>
</dbReference>
<evidence type="ECO:0000256" key="1">
    <source>
        <dbReference type="SAM" id="MobiDB-lite"/>
    </source>
</evidence>
<keyword evidence="3" id="KW-1185">Reference proteome</keyword>
<evidence type="ECO:0000313" key="2">
    <source>
        <dbReference type="EMBL" id="MBC9785188.1"/>
    </source>
</evidence>
<comment type="caution">
    <text evidence="2">The sequence shown here is derived from an EMBL/GenBank/DDBJ whole genome shotgun (WGS) entry which is preliminary data.</text>
</comment>
<name>A0ABR7T344_HELCL</name>